<sequence length="98" mass="10883">MNKITSINSKLFEGSTTRLTGRREYTSLAANNSCLAPHLHILVRRRLEGGICPPGNGGNADFAGAKNLPCHRHLSIEIPNSLRTFESYFMLVPKLILY</sequence>
<evidence type="ECO:0000313" key="2">
    <source>
        <dbReference type="Proteomes" id="UP001225378"/>
    </source>
</evidence>
<evidence type="ECO:0000313" key="1">
    <source>
        <dbReference type="EMBL" id="XBS18947.1"/>
    </source>
</evidence>
<dbReference type="EMBL" id="CP157743">
    <property type="protein sequence ID" value="XBS18947.1"/>
    <property type="molecule type" value="Genomic_DNA"/>
</dbReference>
<dbReference type="Proteomes" id="UP001225378">
    <property type="component" value="Chromosome"/>
</dbReference>
<proteinExistence type="predicted"/>
<gene>
    <name evidence="1" type="ORF">Q9L42_011220</name>
</gene>
<reference evidence="1 2" key="1">
    <citation type="journal article" date="2024" name="Microbiology">
        <title>Methylomarinum rosea sp. nov., a novel halophilic methanotrophic bacterium from the hypersaline Lake Elton.</title>
        <authorList>
            <person name="Suleimanov R.Z."/>
            <person name="Oshkin I.Y."/>
            <person name="Danilova O.V."/>
            <person name="Suzina N.E."/>
            <person name="Dedysh S.N."/>
        </authorList>
    </citation>
    <scope>NUCLEOTIDE SEQUENCE [LARGE SCALE GENOMIC DNA]</scope>
    <source>
        <strain evidence="1 2">Ch1-1</strain>
    </source>
</reference>
<evidence type="ECO:0008006" key="3">
    <source>
        <dbReference type="Google" id="ProtNLM"/>
    </source>
</evidence>
<dbReference type="KEGG" id="mech:Q9L42_011220"/>
<dbReference type="AlphaFoldDB" id="A0AAU7NPQ8"/>
<dbReference type="RefSeq" id="WP_305908313.1">
    <property type="nucleotide sequence ID" value="NZ_CP157743.1"/>
</dbReference>
<accession>A0AAU7NPQ8</accession>
<name>A0AAU7NPQ8_9GAMM</name>
<keyword evidence="2" id="KW-1185">Reference proteome</keyword>
<organism evidence="1 2">
    <name type="scientific">Methylomarinum roseum</name>
    <dbReference type="NCBI Taxonomy" id="3067653"/>
    <lineage>
        <taxon>Bacteria</taxon>
        <taxon>Pseudomonadati</taxon>
        <taxon>Pseudomonadota</taxon>
        <taxon>Gammaproteobacteria</taxon>
        <taxon>Methylococcales</taxon>
        <taxon>Methylococcaceae</taxon>
        <taxon>Methylomarinum</taxon>
    </lineage>
</organism>
<protein>
    <recommendedName>
        <fullName evidence="3">Transposase</fullName>
    </recommendedName>
</protein>